<evidence type="ECO:0000313" key="1">
    <source>
        <dbReference type="EMBL" id="AVX03479.1"/>
    </source>
</evidence>
<dbReference type="EMBL" id="CP021330">
    <property type="protein sequence ID" value="AVX03479.1"/>
    <property type="molecule type" value="Genomic_DNA"/>
</dbReference>
<dbReference type="AlphaFoldDB" id="A0A2R4MC79"/>
<organism evidence="1 2">
    <name type="scientific">Maritalea myrionectae</name>
    <dbReference type="NCBI Taxonomy" id="454601"/>
    <lineage>
        <taxon>Bacteria</taxon>
        <taxon>Pseudomonadati</taxon>
        <taxon>Pseudomonadota</taxon>
        <taxon>Alphaproteobacteria</taxon>
        <taxon>Hyphomicrobiales</taxon>
        <taxon>Devosiaceae</taxon>
        <taxon>Maritalea</taxon>
    </lineage>
</organism>
<reference evidence="1 2" key="1">
    <citation type="submission" date="2017-05" db="EMBL/GenBank/DDBJ databases">
        <title>Genome Analysis of Maritalea myrionectae HL2708#5.</title>
        <authorList>
            <consortium name="Cotde Inc.-PKNU"/>
            <person name="Jang D."/>
            <person name="Oh H.-M."/>
        </authorList>
    </citation>
    <scope>NUCLEOTIDE SEQUENCE [LARGE SCALE GENOMIC DNA]</scope>
    <source>
        <strain evidence="1 2">HL2708#5</strain>
    </source>
</reference>
<dbReference type="KEGG" id="mmyr:MXMO3_00948"/>
<evidence type="ECO:0000313" key="2">
    <source>
        <dbReference type="Proteomes" id="UP000258927"/>
    </source>
</evidence>
<sequence length="90" mass="10017">MHAPATTANQFKPIASLVFNKIQLRLSIIKRACPLGELSDQRGRSNKICKIGLFPTMPLNISLNKVKNDTFFNGSNIIMDAGPLEYRLDV</sequence>
<dbReference type="Proteomes" id="UP000258927">
    <property type="component" value="Chromosome"/>
</dbReference>
<protein>
    <submittedName>
        <fullName evidence="1">Uncharacterized protein</fullName>
    </submittedName>
</protein>
<accession>A0A2R4MC79</accession>
<proteinExistence type="predicted"/>
<name>A0A2R4MC79_9HYPH</name>
<keyword evidence="2" id="KW-1185">Reference proteome</keyword>
<gene>
    <name evidence="1" type="ORF">MXMO3_00948</name>
</gene>